<dbReference type="GO" id="GO:0007165">
    <property type="term" value="P:signal transduction"/>
    <property type="evidence" value="ECO:0007669"/>
    <property type="project" value="UniProtKB-KW"/>
</dbReference>
<protein>
    <submittedName>
        <fullName evidence="6">Methyl-accepting chemotaxis protein</fullName>
    </submittedName>
</protein>
<dbReference type="PANTHER" id="PTHR32089">
    <property type="entry name" value="METHYL-ACCEPTING CHEMOTAXIS PROTEIN MCPB"/>
    <property type="match status" value="1"/>
</dbReference>
<dbReference type="PANTHER" id="PTHR32089:SF112">
    <property type="entry name" value="LYSOZYME-LIKE PROTEIN-RELATED"/>
    <property type="match status" value="1"/>
</dbReference>
<evidence type="ECO:0000256" key="1">
    <source>
        <dbReference type="ARBA" id="ARBA00023224"/>
    </source>
</evidence>
<evidence type="ECO:0000256" key="4">
    <source>
        <dbReference type="SAM" id="Phobius"/>
    </source>
</evidence>
<reference evidence="6 7" key="1">
    <citation type="submission" date="2020-08" db="EMBL/GenBank/DDBJ databases">
        <title>Genomic Encyclopedia of Type Strains, Phase IV (KMG-IV): sequencing the most valuable type-strain genomes for metagenomic binning, comparative biology and taxonomic classification.</title>
        <authorList>
            <person name="Goeker M."/>
        </authorList>
    </citation>
    <scope>NUCLEOTIDE SEQUENCE [LARGE SCALE GENOMIC DNA]</scope>
    <source>
        <strain evidence="6 7">DSM 15867</strain>
    </source>
</reference>
<evidence type="ECO:0000313" key="6">
    <source>
        <dbReference type="EMBL" id="MBB4616010.1"/>
    </source>
</evidence>
<name>A0A7W7EY47_9SPHN</name>
<gene>
    <name evidence="6" type="ORF">GGQ96_000116</name>
</gene>
<feature type="transmembrane region" description="Helical" evidence="4">
    <location>
        <begin position="58"/>
        <end position="78"/>
    </location>
</feature>
<proteinExistence type="predicted"/>
<dbReference type="Proteomes" id="UP000574769">
    <property type="component" value="Unassembled WGS sequence"/>
</dbReference>
<dbReference type="Gene3D" id="1.10.287.950">
    <property type="entry name" value="Methyl-accepting chemotaxis protein"/>
    <property type="match status" value="1"/>
</dbReference>
<dbReference type="RefSeq" id="WP_184110583.1">
    <property type="nucleotide sequence ID" value="NZ_JACHNY010000001.1"/>
</dbReference>
<dbReference type="SUPFAM" id="SSF58104">
    <property type="entry name" value="Methyl-accepting chemotaxis protein (MCP) signaling domain"/>
    <property type="match status" value="1"/>
</dbReference>
<comment type="caution">
    <text evidence="6">The sequence shown here is derived from an EMBL/GenBank/DDBJ whole genome shotgun (WGS) entry which is preliminary data.</text>
</comment>
<evidence type="ECO:0000259" key="5">
    <source>
        <dbReference type="PROSITE" id="PS50111"/>
    </source>
</evidence>
<feature type="coiled-coil region" evidence="3">
    <location>
        <begin position="553"/>
        <end position="608"/>
    </location>
</feature>
<evidence type="ECO:0000313" key="7">
    <source>
        <dbReference type="Proteomes" id="UP000574769"/>
    </source>
</evidence>
<feature type="domain" description="Methyl-accepting transducer" evidence="5">
    <location>
        <begin position="338"/>
        <end position="599"/>
    </location>
</feature>
<sequence>MRDYALPSKRLWQTTRRLERWWSIGGRGRQRSTLAARFEQRLRLADRSITHKVAATPAIMLVLFVAMALASTAALLFANQRIDHIVNRDMRDIGALNSITQRFDAANLSVYHLLVTKAATPALMIDRQVASIHHDLAGVRGDLLAFQRTHRAQAASLQPAIAELERYTATVDVLTSMLSIDFASTAAMIDPFRLNAHRIDAQIRHVAAGGIGRAEERAKGALFATRLTIAMLLLALVVSVAMSVALAYVVGRSIVSSITSIAAATEAVLDDRDVDFVELERRDELGLVVTALASFQTERTTARLVAHEAEAMRRQAREQTERQTAAIASVREQARLDREATLTRLAAAFERQVTGIIRNAQDAMTHLETNAVTLRGAITNSRDLAMKVDAISKSFASEMIEAGQETHSLARAFDDIDREITDTSLAAKSISEHARDARETVALSQLQADSIEQIVGVITAIAKQTNLLALNATIESARVGPVGAGFAVVAAEVKTLASQTGDSAGDVRGKIEAVQGQIRSVVASTKSLSSLIDSMNDGAGRVAAMSRGQTSAIEQLNARISAVEERSQVLAETGVEIRTSADSNLVSVQQVQETAETLRQTLESLALDAQRFTSDLLHGEQPADTWSRPVDAVEERRAVSGPSTFAVAGTKP</sequence>
<keyword evidence="1 2" id="KW-0807">Transducer</keyword>
<dbReference type="PROSITE" id="PS50111">
    <property type="entry name" value="CHEMOTAXIS_TRANSDUC_2"/>
    <property type="match status" value="1"/>
</dbReference>
<dbReference type="Pfam" id="PF00015">
    <property type="entry name" value="MCPsignal"/>
    <property type="match status" value="1"/>
</dbReference>
<dbReference type="SMART" id="SM00283">
    <property type="entry name" value="MA"/>
    <property type="match status" value="1"/>
</dbReference>
<accession>A0A7W7EY47</accession>
<evidence type="ECO:0000256" key="2">
    <source>
        <dbReference type="PROSITE-ProRule" id="PRU00284"/>
    </source>
</evidence>
<dbReference type="AlphaFoldDB" id="A0A7W7EY47"/>
<evidence type="ECO:0000256" key="3">
    <source>
        <dbReference type="SAM" id="Coils"/>
    </source>
</evidence>
<keyword evidence="4" id="KW-0472">Membrane</keyword>
<organism evidence="6 7">
    <name type="scientific">Sphingomonas abaci</name>
    <dbReference type="NCBI Taxonomy" id="237611"/>
    <lineage>
        <taxon>Bacteria</taxon>
        <taxon>Pseudomonadati</taxon>
        <taxon>Pseudomonadota</taxon>
        <taxon>Alphaproteobacteria</taxon>
        <taxon>Sphingomonadales</taxon>
        <taxon>Sphingomonadaceae</taxon>
        <taxon>Sphingomonas</taxon>
    </lineage>
</organism>
<keyword evidence="4" id="KW-1133">Transmembrane helix</keyword>
<keyword evidence="3" id="KW-0175">Coiled coil</keyword>
<dbReference type="InterPro" id="IPR004089">
    <property type="entry name" value="MCPsignal_dom"/>
</dbReference>
<dbReference type="EMBL" id="JACHNY010000001">
    <property type="protein sequence ID" value="MBB4616010.1"/>
    <property type="molecule type" value="Genomic_DNA"/>
</dbReference>
<keyword evidence="7" id="KW-1185">Reference proteome</keyword>
<keyword evidence="4" id="KW-0812">Transmembrane</keyword>
<dbReference type="GO" id="GO:0016020">
    <property type="term" value="C:membrane"/>
    <property type="evidence" value="ECO:0007669"/>
    <property type="project" value="InterPro"/>
</dbReference>
<feature type="transmembrane region" description="Helical" evidence="4">
    <location>
        <begin position="227"/>
        <end position="250"/>
    </location>
</feature>
<dbReference type="Gene3D" id="6.10.340.10">
    <property type="match status" value="1"/>
</dbReference>